<dbReference type="InterPro" id="IPR001279">
    <property type="entry name" value="Metallo-B-lactamas"/>
</dbReference>
<keyword evidence="3" id="KW-1185">Reference proteome</keyword>
<dbReference type="SMART" id="SM00849">
    <property type="entry name" value="Lactamase_B"/>
    <property type="match status" value="1"/>
</dbReference>
<accession>A0A1M6ATA5</accession>
<dbReference type="Proteomes" id="UP000184292">
    <property type="component" value="Unassembled WGS sequence"/>
</dbReference>
<evidence type="ECO:0000313" key="2">
    <source>
        <dbReference type="EMBL" id="SHI39700.1"/>
    </source>
</evidence>
<evidence type="ECO:0000259" key="1">
    <source>
        <dbReference type="SMART" id="SM00849"/>
    </source>
</evidence>
<dbReference type="PANTHER" id="PTHR43546">
    <property type="entry name" value="UPF0173 METAL-DEPENDENT HYDROLASE MJ1163-RELATED"/>
    <property type="match status" value="1"/>
</dbReference>
<name>A0A1M6ATA5_9RHOB</name>
<dbReference type="STRING" id="1447782.SAMN05444417_0611"/>
<dbReference type="AlphaFoldDB" id="A0A1M6ATA5"/>
<protein>
    <submittedName>
        <fullName evidence="2">L-ascorbate metabolism protein UlaG, beta-lactamase superfamily</fullName>
    </submittedName>
</protein>
<sequence length="230" mass="24838">MKITWLGHASFRIEIEDQVLLLDPWLDGNPSFPDAHREEAIGGATAILLTHGHGDHASEVGRIATELGVPVYCIFELGESGYFGEAELRPFGKGGTVAIGAVKVSMVNAVHSASVDWRGKGLEPAGSEAGFMIAGEGHTIYATGDTDIMADMGWFGEYYAPDIGILCCGGHFTMDMDKAAWAAKRYFDFRTVIPCHYGTFDALAQSPQELVEKLPGVDVRTPKVMESVEI</sequence>
<dbReference type="EMBL" id="FQYO01000001">
    <property type="protein sequence ID" value="SHI39700.1"/>
    <property type="molecule type" value="Genomic_DNA"/>
</dbReference>
<gene>
    <name evidence="2" type="ORF">SAMN05444417_0611</name>
</gene>
<dbReference type="SUPFAM" id="SSF56281">
    <property type="entry name" value="Metallo-hydrolase/oxidoreductase"/>
    <property type="match status" value="1"/>
</dbReference>
<dbReference type="RefSeq" id="WP_073326318.1">
    <property type="nucleotide sequence ID" value="NZ_FQYO01000001.1"/>
</dbReference>
<dbReference type="Gene3D" id="3.60.15.10">
    <property type="entry name" value="Ribonuclease Z/Hydroxyacylglutathione hydrolase-like"/>
    <property type="match status" value="1"/>
</dbReference>
<organism evidence="2 3">
    <name type="scientific">Wenxinia saemankumensis</name>
    <dbReference type="NCBI Taxonomy" id="1447782"/>
    <lineage>
        <taxon>Bacteria</taxon>
        <taxon>Pseudomonadati</taxon>
        <taxon>Pseudomonadota</taxon>
        <taxon>Alphaproteobacteria</taxon>
        <taxon>Rhodobacterales</taxon>
        <taxon>Roseobacteraceae</taxon>
        <taxon>Wenxinia</taxon>
    </lineage>
</organism>
<dbReference type="PANTHER" id="PTHR43546:SF3">
    <property type="entry name" value="UPF0173 METAL-DEPENDENT HYDROLASE MJ1163"/>
    <property type="match status" value="1"/>
</dbReference>
<evidence type="ECO:0000313" key="3">
    <source>
        <dbReference type="Proteomes" id="UP000184292"/>
    </source>
</evidence>
<dbReference type="OrthoDB" id="9789133at2"/>
<proteinExistence type="predicted"/>
<dbReference type="InterPro" id="IPR050114">
    <property type="entry name" value="UPF0173_UPF0282_UlaG_hydrolase"/>
</dbReference>
<dbReference type="NCBIfam" id="NF001911">
    <property type="entry name" value="PRK00685.1"/>
    <property type="match status" value="1"/>
</dbReference>
<dbReference type="InterPro" id="IPR036866">
    <property type="entry name" value="RibonucZ/Hydroxyglut_hydro"/>
</dbReference>
<feature type="domain" description="Metallo-beta-lactamase" evidence="1">
    <location>
        <begin position="7"/>
        <end position="196"/>
    </location>
</feature>
<dbReference type="Pfam" id="PF13483">
    <property type="entry name" value="Lactamase_B_3"/>
    <property type="match status" value="1"/>
</dbReference>
<reference evidence="2 3" key="1">
    <citation type="submission" date="2016-11" db="EMBL/GenBank/DDBJ databases">
        <authorList>
            <person name="Jaros S."/>
            <person name="Januszkiewicz K."/>
            <person name="Wedrychowicz H."/>
        </authorList>
    </citation>
    <scope>NUCLEOTIDE SEQUENCE [LARGE SCALE GENOMIC DNA]</scope>
    <source>
        <strain evidence="2 3">DSM 100565</strain>
    </source>
</reference>